<dbReference type="Gene3D" id="3.40.50.300">
    <property type="entry name" value="P-loop containing nucleotide triphosphate hydrolases"/>
    <property type="match status" value="2"/>
</dbReference>
<dbReference type="OrthoDB" id="4538301at2759"/>
<accession>A0A1S9DB87</accession>
<name>A0A1S9DB87_ASPOZ</name>
<dbReference type="AlphaFoldDB" id="A0A1S9DB87"/>
<dbReference type="GO" id="GO:0016301">
    <property type="term" value="F:kinase activity"/>
    <property type="evidence" value="ECO:0007669"/>
    <property type="project" value="InterPro"/>
</dbReference>
<dbReference type="InterPro" id="IPR006083">
    <property type="entry name" value="PRK/URK"/>
</dbReference>
<reference evidence="3 4" key="1">
    <citation type="submission" date="2016-10" db="EMBL/GenBank/DDBJ databases">
        <title>Genome sequencing of Aspergillus oryzae BCC7051.</title>
        <authorList>
            <person name="Thammarongtham C."/>
            <person name="Vorapreeda T."/>
            <person name="Nookaew I."/>
            <person name="Srisuk T."/>
            <person name="Land M."/>
            <person name="Jeennor S."/>
            <person name="Laoteng K."/>
        </authorList>
    </citation>
    <scope>NUCLEOTIDE SEQUENCE [LARGE SCALE GENOMIC DNA]</scope>
    <source>
        <strain evidence="3 4">BCC7051</strain>
    </source>
</reference>
<protein>
    <recommendedName>
        <fullName evidence="2">Phosphoribulokinase/uridine kinase domain-containing protein</fullName>
    </recommendedName>
</protein>
<dbReference type="SUPFAM" id="SSF52540">
    <property type="entry name" value="P-loop containing nucleoside triphosphate hydrolases"/>
    <property type="match status" value="1"/>
</dbReference>
<comment type="caution">
    <text evidence="3">The sequence shown here is derived from an EMBL/GenBank/DDBJ whole genome shotgun (WGS) entry which is preliminary data.</text>
</comment>
<dbReference type="Pfam" id="PF00485">
    <property type="entry name" value="PRK"/>
    <property type="match status" value="1"/>
</dbReference>
<evidence type="ECO:0000313" key="3">
    <source>
        <dbReference type="EMBL" id="OOO06124.1"/>
    </source>
</evidence>
<dbReference type="VEuPathDB" id="FungiDB:AO090701000414"/>
<dbReference type="VEuPathDB" id="FungiDB:AO090701000412"/>
<evidence type="ECO:0000256" key="1">
    <source>
        <dbReference type="SAM" id="MobiDB-lite"/>
    </source>
</evidence>
<dbReference type="PANTHER" id="PTHR10285">
    <property type="entry name" value="URIDINE KINASE"/>
    <property type="match status" value="1"/>
</dbReference>
<gene>
    <name evidence="3" type="ORF">OAory_01017850</name>
</gene>
<dbReference type="Proteomes" id="UP000190312">
    <property type="component" value="Unassembled WGS sequence"/>
</dbReference>
<dbReference type="EMBL" id="MKZY01000008">
    <property type="protein sequence ID" value="OOO06124.1"/>
    <property type="molecule type" value="Genomic_DNA"/>
</dbReference>
<dbReference type="GO" id="GO:0005524">
    <property type="term" value="F:ATP binding"/>
    <property type="evidence" value="ECO:0007669"/>
    <property type="project" value="InterPro"/>
</dbReference>
<feature type="region of interest" description="Disordered" evidence="1">
    <location>
        <begin position="112"/>
        <end position="145"/>
    </location>
</feature>
<feature type="compositionally biased region" description="Basic and acidic residues" evidence="1">
    <location>
        <begin position="135"/>
        <end position="144"/>
    </location>
</feature>
<evidence type="ECO:0000259" key="2">
    <source>
        <dbReference type="Pfam" id="PF00485"/>
    </source>
</evidence>
<organism evidence="3 4">
    <name type="scientific">Aspergillus oryzae</name>
    <name type="common">Yellow koji mold</name>
    <dbReference type="NCBI Taxonomy" id="5062"/>
    <lineage>
        <taxon>Eukaryota</taxon>
        <taxon>Fungi</taxon>
        <taxon>Dikarya</taxon>
        <taxon>Ascomycota</taxon>
        <taxon>Pezizomycotina</taxon>
        <taxon>Eurotiomycetes</taxon>
        <taxon>Eurotiomycetidae</taxon>
        <taxon>Eurotiales</taxon>
        <taxon>Aspergillaceae</taxon>
        <taxon>Aspergillus</taxon>
        <taxon>Aspergillus subgen. Circumdati</taxon>
    </lineage>
</organism>
<dbReference type="InterPro" id="IPR027417">
    <property type="entry name" value="P-loop_NTPase"/>
</dbReference>
<proteinExistence type="predicted"/>
<evidence type="ECO:0000313" key="4">
    <source>
        <dbReference type="Proteomes" id="UP000190312"/>
    </source>
</evidence>
<feature type="domain" description="Phosphoribulokinase/uridine kinase" evidence="2">
    <location>
        <begin position="26"/>
        <end position="191"/>
    </location>
</feature>
<sequence>MDAVYAQVVESIYSRAIIHDKPRFLVAIAGAPGSGKTTLANALTERLNAMPASIRRHTVCVPMDGFHLSRAELDQLPNRKEAYVRRGAPWTFDVSGFIMFVQRLRKWAEKDTSPFHNQTTPPPSPSSSEILHAPSFDHEKKDPVTDGISITPDTSIIILEGNYLLLDELQWRDVASMVDYRVFVEADLQVARERVAKRHVLAGIEPTLDDGFRRVHQNDFLNAQTISERRLPADLVINGTPEHQSMIDFAKIYLVHAAGEIHHMIFIVGKSTATLEIPRWPDWKVHRLNKEINDLEVSYEDLGRDNILWNEELGSNADNEMPLLLSLGTGNIWPGQTSTATKRVAVTPGNGCRRRQNHNSVGITKCIALMCFVPETEESRRHRERRARRDWRRRLRLHVISRLTDDNLRDLLTRPAEERDEDRNILDMETVRQYVPLEFEGRPVPDIDAPEELTWATEEAVKKRLCGIESIYAYTWSQPYNRTTRLVALWYGEEEPQLPEFLQDVPYFELRLGRDPRNICPQVSCKILCVEPQSISAVMHPTRSFGSLGFLGLLEEDSHNGGRVRHVGVTVGHILDDSIEDIVEVETDDQMYSVQLHPAPNFERRGRRRPAFRNHLPRFRSCFDSICLLEADTLSAELIDLLHISNAIDCNALFSVPEGIPLVDSLWDPALLDSEHVLKSLTQMLPLEVHKHGAATGQTTGQLVDIEDLENNDSHLKQTLGDDTLAKQLVIEWLSPEKPFARDGDSGSLVYVKKNGKIVPLGIHHGSDEGLRLSYAYLLWSWCEELDRKLGLRLTFCPPGRCPN</sequence>